<feature type="transmembrane region" description="Helical" evidence="7">
    <location>
        <begin position="254"/>
        <end position="271"/>
    </location>
</feature>
<dbReference type="InterPro" id="IPR037185">
    <property type="entry name" value="EmrE-like"/>
</dbReference>
<dbReference type="PANTHER" id="PTHR32322">
    <property type="entry name" value="INNER MEMBRANE TRANSPORTER"/>
    <property type="match status" value="1"/>
</dbReference>
<dbReference type="Proteomes" id="UP001596113">
    <property type="component" value="Unassembled WGS sequence"/>
</dbReference>
<keyword evidence="10" id="KW-1185">Reference proteome</keyword>
<feature type="transmembrane region" description="Helical" evidence="7">
    <location>
        <begin position="220"/>
        <end position="242"/>
    </location>
</feature>
<name>A0ABW0I217_9BACL</name>
<keyword evidence="6 7" id="KW-0472">Membrane</keyword>
<feature type="transmembrane region" description="Helical" evidence="7">
    <location>
        <begin position="39"/>
        <end position="58"/>
    </location>
</feature>
<feature type="transmembrane region" description="Helical" evidence="7">
    <location>
        <begin position="97"/>
        <end position="116"/>
    </location>
</feature>
<sequence length="312" mass="34251">MSKSRTVYLLALLYALIIGFAFLFTKLALDYADPIDTLAWRFTIAFIGLAIPIRAGWIKLDRRGGSWWRIIPIGLLYPAAFFAFQAWGLTYTASSEAAIFQATAPIFTLIMASMILKESTSMGQKLSVLISVGGVVFIVVMSGGSVHGTSITGIILIIVSVFALSLYGVLARWYRNDFSPMQMSYVMMLMGCILFDALALGKHASAGTLDKLWEPMTNPVFVASLLYIGLISSLLSSIMSNYLLSKIEAYKMSMFTNLGTFVSILAGIIFLNEKLAYYHLIGCAFIVFGVFGAIGVIPFPGRNKRRTEVKPT</sequence>
<evidence type="ECO:0000256" key="4">
    <source>
        <dbReference type="ARBA" id="ARBA00022692"/>
    </source>
</evidence>
<feature type="transmembrane region" description="Helical" evidence="7">
    <location>
        <begin position="70"/>
        <end position="91"/>
    </location>
</feature>
<feature type="transmembrane region" description="Helical" evidence="7">
    <location>
        <begin position="277"/>
        <end position="297"/>
    </location>
</feature>
<gene>
    <name evidence="9" type="ORF">ACFPOF_21555</name>
</gene>
<dbReference type="RefSeq" id="WP_378136489.1">
    <property type="nucleotide sequence ID" value="NZ_JBHSMI010000029.1"/>
</dbReference>
<evidence type="ECO:0000313" key="10">
    <source>
        <dbReference type="Proteomes" id="UP001596113"/>
    </source>
</evidence>
<feature type="transmembrane region" description="Helical" evidence="7">
    <location>
        <begin position="128"/>
        <end position="145"/>
    </location>
</feature>
<organism evidence="9 10">
    <name type="scientific">Cohnella soli</name>
    <dbReference type="NCBI Taxonomy" id="425005"/>
    <lineage>
        <taxon>Bacteria</taxon>
        <taxon>Bacillati</taxon>
        <taxon>Bacillota</taxon>
        <taxon>Bacilli</taxon>
        <taxon>Bacillales</taxon>
        <taxon>Paenibacillaceae</taxon>
        <taxon>Cohnella</taxon>
    </lineage>
</organism>
<comment type="caution">
    <text evidence="9">The sequence shown here is derived from an EMBL/GenBank/DDBJ whole genome shotgun (WGS) entry which is preliminary data.</text>
</comment>
<feature type="domain" description="EamA" evidence="8">
    <location>
        <begin position="152"/>
        <end position="292"/>
    </location>
</feature>
<evidence type="ECO:0000256" key="2">
    <source>
        <dbReference type="ARBA" id="ARBA00007362"/>
    </source>
</evidence>
<keyword evidence="3" id="KW-1003">Cell membrane</keyword>
<evidence type="ECO:0000256" key="3">
    <source>
        <dbReference type="ARBA" id="ARBA00022475"/>
    </source>
</evidence>
<dbReference type="InterPro" id="IPR000620">
    <property type="entry name" value="EamA_dom"/>
</dbReference>
<dbReference type="PANTHER" id="PTHR32322:SF18">
    <property type="entry name" value="S-ADENOSYLMETHIONINE_S-ADENOSYLHOMOCYSTEINE TRANSPORTER"/>
    <property type="match status" value="1"/>
</dbReference>
<dbReference type="SUPFAM" id="SSF103481">
    <property type="entry name" value="Multidrug resistance efflux transporter EmrE"/>
    <property type="match status" value="2"/>
</dbReference>
<feature type="transmembrane region" description="Helical" evidence="7">
    <location>
        <begin position="151"/>
        <end position="171"/>
    </location>
</feature>
<dbReference type="Gene3D" id="1.10.3730.20">
    <property type="match status" value="1"/>
</dbReference>
<feature type="domain" description="EamA" evidence="8">
    <location>
        <begin position="7"/>
        <end position="139"/>
    </location>
</feature>
<comment type="similarity">
    <text evidence="2">Belongs to the EamA transporter family.</text>
</comment>
<evidence type="ECO:0000259" key="8">
    <source>
        <dbReference type="Pfam" id="PF00892"/>
    </source>
</evidence>
<evidence type="ECO:0000256" key="1">
    <source>
        <dbReference type="ARBA" id="ARBA00004651"/>
    </source>
</evidence>
<comment type="subcellular location">
    <subcellularLocation>
        <location evidence="1">Cell membrane</location>
        <topology evidence="1">Multi-pass membrane protein</topology>
    </subcellularLocation>
</comment>
<dbReference type="Pfam" id="PF00892">
    <property type="entry name" value="EamA"/>
    <property type="match status" value="2"/>
</dbReference>
<evidence type="ECO:0000313" key="9">
    <source>
        <dbReference type="EMBL" id="MFC5405337.1"/>
    </source>
</evidence>
<evidence type="ECO:0000256" key="7">
    <source>
        <dbReference type="SAM" id="Phobius"/>
    </source>
</evidence>
<proteinExistence type="inferred from homology"/>
<feature type="transmembrane region" description="Helical" evidence="7">
    <location>
        <begin position="7"/>
        <end position="27"/>
    </location>
</feature>
<keyword evidence="4 7" id="KW-0812">Transmembrane</keyword>
<evidence type="ECO:0000256" key="5">
    <source>
        <dbReference type="ARBA" id="ARBA00022989"/>
    </source>
</evidence>
<keyword evidence="5 7" id="KW-1133">Transmembrane helix</keyword>
<reference evidence="10" key="1">
    <citation type="journal article" date="2019" name="Int. J. Syst. Evol. Microbiol.">
        <title>The Global Catalogue of Microorganisms (GCM) 10K type strain sequencing project: providing services to taxonomists for standard genome sequencing and annotation.</title>
        <authorList>
            <consortium name="The Broad Institute Genomics Platform"/>
            <consortium name="The Broad Institute Genome Sequencing Center for Infectious Disease"/>
            <person name="Wu L."/>
            <person name="Ma J."/>
        </authorList>
    </citation>
    <scope>NUCLEOTIDE SEQUENCE [LARGE SCALE GENOMIC DNA]</scope>
    <source>
        <strain evidence="10">CGMCC 1.18575</strain>
    </source>
</reference>
<protein>
    <submittedName>
        <fullName evidence="9">DMT family transporter</fullName>
    </submittedName>
</protein>
<evidence type="ECO:0000256" key="6">
    <source>
        <dbReference type="ARBA" id="ARBA00023136"/>
    </source>
</evidence>
<accession>A0ABW0I217</accession>
<dbReference type="InterPro" id="IPR050638">
    <property type="entry name" value="AA-Vitamin_Transporters"/>
</dbReference>
<dbReference type="EMBL" id="JBHSMI010000029">
    <property type="protein sequence ID" value="MFC5405337.1"/>
    <property type="molecule type" value="Genomic_DNA"/>
</dbReference>
<feature type="transmembrane region" description="Helical" evidence="7">
    <location>
        <begin position="183"/>
        <end position="200"/>
    </location>
</feature>